<dbReference type="PRINTS" id="PR00154">
    <property type="entry name" value="AMPBINDING"/>
</dbReference>
<dbReference type="InterPro" id="IPR006162">
    <property type="entry name" value="Ppantetheine_attach_site"/>
</dbReference>
<keyword evidence="3" id="KW-0597">Phosphoprotein</keyword>
<dbReference type="SUPFAM" id="SSF52777">
    <property type="entry name" value="CoA-dependent acyltransferases"/>
    <property type="match status" value="2"/>
</dbReference>
<comment type="cofactor">
    <cofactor evidence="1">
        <name>pantetheine 4'-phosphate</name>
        <dbReference type="ChEBI" id="CHEBI:47942"/>
    </cofactor>
</comment>
<evidence type="ECO:0000313" key="6">
    <source>
        <dbReference type="EMBL" id="MFG3015416.1"/>
    </source>
</evidence>
<name>A0ABW7BF50_9ACTN</name>
<dbReference type="PANTHER" id="PTHR45527:SF1">
    <property type="entry name" value="FATTY ACID SYNTHASE"/>
    <property type="match status" value="1"/>
</dbReference>
<dbReference type="InterPro" id="IPR020459">
    <property type="entry name" value="AMP-binding"/>
</dbReference>
<dbReference type="InterPro" id="IPR000873">
    <property type="entry name" value="AMP-dep_synth/lig_dom"/>
</dbReference>
<keyword evidence="7" id="KW-1185">Reference proteome</keyword>
<dbReference type="Gene3D" id="3.30.559.30">
    <property type="entry name" value="Nonribosomal peptide synthetase, condensation domain"/>
    <property type="match status" value="1"/>
</dbReference>
<dbReference type="InterPro" id="IPR025110">
    <property type="entry name" value="AMP-bd_C"/>
</dbReference>
<feature type="region of interest" description="Disordered" evidence="4">
    <location>
        <begin position="854"/>
        <end position="875"/>
    </location>
</feature>
<feature type="region of interest" description="Disordered" evidence="4">
    <location>
        <begin position="486"/>
        <end position="522"/>
    </location>
</feature>
<dbReference type="SMART" id="SM00823">
    <property type="entry name" value="PKS_PP"/>
    <property type="match status" value="1"/>
</dbReference>
<evidence type="ECO:0000256" key="2">
    <source>
        <dbReference type="ARBA" id="ARBA00022450"/>
    </source>
</evidence>
<dbReference type="EMBL" id="JBICYV010000020">
    <property type="protein sequence ID" value="MFG3015416.1"/>
    <property type="molecule type" value="Genomic_DNA"/>
</dbReference>
<dbReference type="Pfam" id="PF00501">
    <property type="entry name" value="AMP-binding"/>
    <property type="match status" value="1"/>
</dbReference>
<dbReference type="RefSeq" id="WP_392823065.1">
    <property type="nucleotide sequence ID" value="NZ_JBICYV010000020.1"/>
</dbReference>
<evidence type="ECO:0000256" key="1">
    <source>
        <dbReference type="ARBA" id="ARBA00001957"/>
    </source>
</evidence>
<dbReference type="PROSITE" id="PS50075">
    <property type="entry name" value="CARRIER"/>
    <property type="match status" value="1"/>
</dbReference>
<dbReference type="PROSITE" id="PS00012">
    <property type="entry name" value="PHOSPHOPANTETHEINE"/>
    <property type="match status" value="1"/>
</dbReference>
<feature type="compositionally biased region" description="Low complexity" evidence="4">
    <location>
        <begin position="502"/>
        <end position="514"/>
    </location>
</feature>
<dbReference type="InterPro" id="IPR020845">
    <property type="entry name" value="AMP-binding_CS"/>
</dbReference>
<sequence length="951" mass="100704">MPDELLDEDGAEHYLSFSVLFHGDLDTAALDRARGAVLRRHPVLTRGRLFRSVLQPVGPRAHRLLVVASRRVFDERSVDVFVSDLAASYRAEVLRVDPGLPELPPAGSEEPRITAALPLARRYWADHPVDGELRLPGPSGPVRGVRDGGPLEVRTAGRLRDALHDVAEHIGVTPFVLLVASVHAVLFRYGNTAPATALDFDTRAPGEHARIGALVTELPFSSAPRGGTAFAEFARQVGAGLRALHRVRDVPPARVGEEPGPAPVRLAYRRWASAPRFPGVVATVDRGPRAAPVRHALDIAVLDGPDGIEATFRHPPASLTGDGVRGIARHWLSVLSHVATAPDTVLAGLPLPGPEEEENRLLAAHHGTAAGRPRVTVPELFAEQVARRPDAVAVVHEDRRLTYAELDAAATRVAARLRGKGVGPGDLVALRAGRTELLPAGLLGVLKAGAAYLPLDPEYPAERLEFIVADSRAAWELGDADLMAAVEDPAPSGPTTAPPAAPSTSTPTSRAPSACPSPPASASPDDLAYVIYTSGSTGRPKGVRIEHGSLVNLLLSMRDLLDSRPGDRWLAAASAAFDMSVPEFFLPLVTGGTVVMADGTRTRDGAALRELVDRARVTHMQATPTGWAMLLDAGFTGPGITAVTGGEALPLALARRLRPRVGRLVNLYGPTEATVWSTADEIGPDPERVTIGRPLANTRAYVLDGRLSPVPVGGSGDLYLAGAGLARGYLGRPELDRERFLPDPFGPPGSRMYRTGDQARRLDDGRLDFLGRTDGQVKLRGYRIELGEIESRLLAVPGVVQAAAAVRGDRLVGYVVGGADPGDLRRALAASLPAYMVPEAFVALGSLPVTPHGKLDRPALPSPPEPAPAAGAGRGEDVVESVRRIWCEVLRVPEVGDTEDLFDLGGHSVTVARISARILDRLGVEVPLDAFFDAPTVQGLATVVAGLRTGP</sequence>
<evidence type="ECO:0000313" key="7">
    <source>
        <dbReference type="Proteomes" id="UP001604267"/>
    </source>
</evidence>
<organism evidence="6 7">
    <name type="scientific">Streptomyces cinerochromogenes</name>
    <dbReference type="NCBI Taxonomy" id="66422"/>
    <lineage>
        <taxon>Bacteria</taxon>
        <taxon>Bacillati</taxon>
        <taxon>Actinomycetota</taxon>
        <taxon>Actinomycetes</taxon>
        <taxon>Kitasatosporales</taxon>
        <taxon>Streptomycetaceae</taxon>
        <taxon>Streptomyces</taxon>
    </lineage>
</organism>
<dbReference type="Pfam" id="PF13193">
    <property type="entry name" value="AMP-binding_C"/>
    <property type="match status" value="1"/>
</dbReference>
<dbReference type="Gene3D" id="2.30.38.10">
    <property type="entry name" value="Luciferase, Domain 3"/>
    <property type="match status" value="1"/>
</dbReference>
<dbReference type="Gene3D" id="1.10.1200.10">
    <property type="entry name" value="ACP-like"/>
    <property type="match status" value="1"/>
</dbReference>
<dbReference type="Proteomes" id="UP001604267">
    <property type="component" value="Unassembled WGS sequence"/>
</dbReference>
<dbReference type="Gene3D" id="3.40.50.980">
    <property type="match status" value="2"/>
</dbReference>
<dbReference type="SUPFAM" id="SSF47336">
    <property type="entry name" value="ACP-like"/>
    <property type="match status" value="1"/>
</dbReference>
<proteinExistence type="predicted"/>
<feature type="domain" description="Carrier" evidence="5">
    <location>
        <begin position="873"/>
        <end position="948"/>
    </location>
</feature>
<comment type="caution">
    <text evidence="6">The sequence shown here is derived from an EMBL/GenBank/DDBJ whole genome shotgun (WGS) entry which is preliminary data.</text>
</comment>
<dbReference type="PANTHER" id="PTHR45527">
    <property type="entry name" value="NONRIBOSOMAL PEPTIDE SYNTHETASE"/>
    <property type="match status" value="1"/>
</dbReference>
<dbReference type="InterPro" id="IPR045851">
    <property type="entry name" value="AMP-bd_C_sf"/>
</dbReference>
<dbReference type="Gene3D" id="3.30.300.30">
    <property type="match status" value="1"/>
</dbReference>
<dbReference type="PROSITE" id="PS00455">
    <property type="entry name" value="AMP_BINDING"/>
    <property type="match status" value="1"/>
</dbReference>
<dbReference type="InterPro" id="IPR010071">
    <property type="entry name" value="AA_adenyl_dom"/>
</dbReference>
<evidence type="ECO:0000256" key="3">
    <source>
        <dbReference type="ARBA" id="ARBA00022553"/>
    </source>
</evidence>
<evidence type="ECO:0000259" key="5">
    <source>
        <dbReference type="PROSITE" id="PS50075"/>
    </source>
</evidence>
<dbReference type="NCBIfam" id="TIGR01733">
    <property type="entry name" value="AA-adenyl-dom"/>
    <property type="match status" value="1"/>
</dbReference>
<dbReference type="InterPro" id="IPR036736">
    <property type="entry name" value="ACP-like_sf"/>
</dbReference>
<dbReference type="Pfam" id="PF00550">
    <property type="entry name" value="PP-binding"/>
    <property type="match status" value="1"/>
</dbReference>
<evidence type="ECO:0000256" key="4">
    <source>
        <dbReference type="SAM" id="MobiDB-lite"/>
    </source>
</evidence>
<dbReference type="InterPro" id="IPR023213">
    <property type="entry name" value="CAT-like_dom_sf"/>
</dbReference>
<dbReference type="InterPro" id="IPR020806">
    <property type="entry name" value="PKS_PP-bd"/>
</dbReference>
<accession>A0ABW7BF50</accession>
<reference evidence="6 7" key="1">
    <citation type="submission" date="2024-10" db="EMBL/GenBank/DDBJ databases">
        <title>The Natural Products Discovery Center: Release of the First 8490 Sequenced Strains for Exploring Actinobacteria Biosynthetic Diversity.</title>
        <authorList>
            <person name="Kalkreuter E."/>
            <person name="Kautsar S.A."/>
            <person name="Yang D."/>
            <person name="Bader C.D."/>
            <person name="Teijaro C.N."/>
            <person name="Fluegel L."/>
            <person name="Davis C.M."/>
            <person name="Simpson J.R."/>
            <person name="Lauterbach L."/>
            <person name="Steele A.D."/>
            <person name="Gui C."/>
            <person name="Meng S."/>
            <person name="Li G."/>
            <person name="Viehrig K."/>
            <person name="Ye F."/>
            <person name="Su P."/>
            <person name="Kiefer A.F."/>
            <person name="Nichols A."/>
            <person name="Cepeda A.J."/>
            <person name="Yan W."/>
            <person name="Fan B."/>
            <person name="Jiang Y."/>
            <person name="Adhikari A."/>
            <person name="Zheng C.-J."/>
            <person name="Schuster L."/>
            <person name="Cowan T.M."/>
            <person name="Smanski M.J."/>
            <person name="Chevrette M.G."/>
            <person name="De Carvalho L.P.S."/>
            <person name="Shen B."/>
        </authorList>
    </citation>
    <scope>NUCLEOTIDE SEQUENCE [LARGE SCALE GENOMIC DNA]</scope>
    <source>
        <strain evidence="6 7">NPDC048320</strain>
    </source>
</reference>
<gene>
    <name evidence="6" type="ORF">ACGFZB_34265</name>
</gene>
<dbReference type="InterPro" id="IPR009081">
    <property type="entry name" value="PP-bd_ACP"/>
</dbReference>
<dbReference type="Gene3D" id="3.30.559.10">
    <property type="entry name" value="Chloramphenicol acetyltransferase-like domain"/>
    <property type="match status" value="1"/>
</dbReference>
<keyword evidence="2" id="KW-0596">Phosphopantetheine</keyword>
<dbReference type="SUPFAM" id="SSF56801">
    <property type="entry name" value="Acetyl-CoA synthetase-like"/>
    <property type="match status" value="1"/>
</dbReference>
<protein>
    <submittedName>
        <fullName evidence="6">Amino acid adenylation domain-containing protein</fullName>
    </submittedName>
</protein>